<evidence type="ECO:0000256" key="9">
    <source>
        <dbReference type="RuleBase" id="RU361228"/>
    </source>
</evidence>
<comment type="similarity">
    <text evidence="1 9">Belongs to the Arg-specific ADP-ribosyltransferase family.</text>
</comment>
<keyword evidence="3 9" id="KW-0808">Transferase</keyword>
<evidence type="ECO:0000256" key="8">
    <source>
        <dbReference type="PROSITE-ProRule" id="PRU00339"/>
    </source>
</evidence>
<evidence type="ECO:0000256" key="1">
    <source>
        <dbReference type="ARBA" id="ARBA00009558"/>
    </source>
</evidence>
<protein>
    <recommendedName>
        <fullName evidence="9">NAD(P)(+)--arginine ADP-ribosyltransferase</fullName>
        <ecNumber evidence="9">2.4.2.31</ecNumber>
    </recommendedName>
    <alternativeName>
        <fullName evidence="9">Mono(ADP-ribosyl)transferase</fullName>
    </alternativeName>
</protein>
<reference evidence="11" key="1">
    <citation type="submission" date="2021-02" db="EMBL/GenBank/DDBJ databases">
        <authorList>
            <person name="Nowell W R."/>
        </authorList>
    </citation>
    <scope>NUCLEOTIDE SEQUENCE</scope>
</reference>
<keyword evidence="5" id="KW-0677">Repeat</keyword>
<dbReference type="GO" id="GO:0106274">
    <property type="term" value="F:NAD+-protein-arginine ADP-ribosyltransferase activity"/>
    <property type="evidence" value="ECO:0007669"/>
    <property type="project" value="UniProtKB-EC"/>
</dbReference>
<evidence type="ECO:0000256" key="3">
    <source>
        <dbReference type="ARBA" id="ARBA00022679"/>
    </source>
</evidence>
<dbReference type="InterPro" id="IPR019734">
    <property type="entry name" value="TPR_rpt"/>
</dbReference>
<evidence type="ECO:0000313" key="10">
    <source>
        <dbReference type="EMBL" id="CAF3789598.1"/>
    </source>
</evidence>
<comment type="catalytic activity">
    <reaction evidence="7 9">
        <text>L-arginyl-[protein] + NAD(+) = N(omega)-(ADP-D-ribosyl)-L-arginyl-[protein] + nicotinamide + H(+)</text>
        <dbReference type="Rhea" id="RHEA:19149"/>
        <dbReference type="Rhea" id="RHEA-COMP:10532"/>
        <dbReference type="Rhea" id="RHEA-COMP:15087"/>
        <dbReference type="ChEBI" id="CHEBI:15378"/>
        <dbReference type="ChEBI" id="CHEBI:17154"/>
        <dbReference type="ChEBI" id="CHEBI:29965"/>
        <dbReference type="ChEBI" id="CHEBI:57540"/>
        <dbReference type="ChEBI" id="CHEBI:142554"/>
        <dbReference type="EC" id="2.4.2.31"/>
    </reaction>
</comment>
<dbReference type="EC" id="2.4.2.31" evidence="9"/>
<keyword evidence="9" id="KW-0521">NADP</keyword>
<dbReference type="Pfam" id="PF13424">
    <property type="entry name" value="TPR_12"/>
    <property type="match status" value="3"/>
</dbReference>
<evidence type="ECO:0000256" key="2">
    <source>
        <dbReference type="ARBA" id="ARBA00022676"/>
    </source>
</evidence>
<dbReference type="InterPro" id="IPR011990">
    <property type="entry name" value="TPR-like_helical_dom_sf"/>
</dbReference>
<feature type="repeat" description="TPR" evidence="8">
    <location>
        <begin position="697"/>
        <end position="730"/>
    </location>
</feature>
<keyword evidence="9" id="KW-0520">NAD</keyword>
<dbReference type="EMBL" id="CAJOBG010002033">
    <property type="protein sequence ID" value="CAF3978259.1"/>
    <property type="molecule type" value="Genomic_DNA"/>
</dbReference>
<comment type="caution">
    <text evidence="11">The sequence shown here is derived from an EMBL/GenBank/DDBJ whole genome shotgun (WGS) entry which is preliminary data.</text>
</comment>
<keyword evidence="4" id="KW-0548">Nucleotidyltransferase</keyword>
<feature type="repeat" description="TPR" evidence="8">
    <location>
        <begin position="409"/>
        <end position="442"/>
    </location>
</feature>
<name>A0A819MCL2_9BILA</name>
<dbReference type="InterPro" id="IPR000768">
    <property type="entry name" value="ART"/>
</dbReference>
<evidence type="ECO:0000256" key="5">
    <source>
        <dbReference type="ARBA" id="ARBA00022737"/>
    </source>
</evidence>
<dbReference type="Gene3D" id="1.25.40.10">
    <property type="entry name" value="Tetratricopeptide repeat domain"/>
    <property type="match status" value="3"/>
</dbReference>
<proteinExistence type="inferred from homology"/>
<keyword evidence="6 8" id="KW-0802">TPR repeat</keyword>
<keyword evidence="12" id="KW-1185">Reference proteome</keyword>
<dbReference type="PANTHER" id="PTHR45641:SF19">
    <property type="entry name" value="NEPHROCYSTIN-3"/>
    <property type="match status" value="1"/>
</dbReference>
<organism evidence="11 12">
    <name type="scientific">Rotaria magnacalcarata</name>
    <dbReference type="NCBI Taxonomy" id="392030"/>
    <lineage>
        <taxon>Eukaryota</taxon>
        <taxon>Metazoa</taxon>
        <taxon>Spiralia</taxon>
        <taxon>Gnathifera</taxon>
        <taxon>Rotifera</taxon>
        <taxon>Eurotatoria</taxon>
        <taxon>Bdelloidea</taxon>
        <taxon>Philodinida</taxon>
        <taxon>Philodinidae</taxon>
        <taxon>Rotaria</taxon>
    </lineage>
</organism>
<dbReference type="GO" id="GO:0016779">
    <property type="term" value="F:nucleotidyltransferase activity"/>
    <property type="evidence" value="ECO:0007669"/>
    <property type="project" value="UniProtKB-KW"/>
</dbReference>
<dbReference type="SMART" id="SM00028">
    <property type="entry name" value="TPR"/>
    <property type="match status" value="8"/>
</dbReference>
<dbReference type="EMBL" id="CAJOBF010000279">
    <property type="protein sequence ID" value="CAF3789598.1"/>
    <property type="molecule type" value="Genomic_DNA"/>
</dbReference>
<evidence type="ECO:0000256" key="6">
    <source>
        <dbReference type="ARBA" id="ARBA00022803"/>
    </source>
</evidence>
<dbReference type="AlphaFoldDB" id="A0A819MCL2"/>
<evidence type="ECO:0000313" key="11">
    <source>
        <dbReference type="EMBL" id="CAF3978259.1"/>
    </source>
</evidence>
<dbReference type="Pfam" id="PF13374">
    <property type="entry name" value="TPR_10"/>
    <property type="match status" value="1"/>
</dbReference>
<gene>
    <name evidence="11" type="ORF">OVN521_LOCUS13776</name>
    <name evidence="10" type="ORF">UXM345_LOCUS4145</name>
</gene>
<dbReference type="Pfam" id="PF01129">
    <property type="entry name" value="ART"/>
    <property type="match status" value="1"/>
</dbReference>
<dbReference type="Proteomes" id="UP000663866">
    <property type="component" value="Unassembled WGS sequence"/>
</dbReference>
<feature type="repeat" description="TPR" evidence="8">
    <location>
        <begin position="445"/>
        <end position="478"/>
    </location>
</feature>
<evidence type="ECO:0000256" key="7">
    <source>
        <dbReference type="ARBA" id="ARBA00047597"/>
    </source>
</evidence>
<feature type="repeat" description="TPR" evidence="8">
    <location>
        <begin position="571"/>
        <end position="604"/>
    </location>
</feature>
<dbReference type="SUPFAM" id="SSF48452">
    <property type="entry name" value="TPR-like"/>
    <property type="match status" value="2"/>
</dbReference>
<dbReference type="PROSITE" id="PS50005">
    <property type="entry name" value="TPR"/>
    <property type="match status" value="5"/>
</dbReference>
<dbReference type="PANTHER" id="PTHR45641">
    <property type="entry name" value="TETRATRICOPEPTIDE REPEAT PROTEIN (AFU_ORTHOLOGUE AFUA_6G03870)"/>
    <property type="match status" value="1"/>
</dbReference>
<evidence type="ECO:0000313" key="12">
    <source>
        <dbReference type="Proteomes" id="UP000663866"/>
    </source>
</evidence>
<accession>A0A819MCL2</accession>
<sequence length="752" mass="87917">MAIQNVDHKRTVIMNEGENKESITLIWFDSNTRSCKDTQQTIRQLRLINDYVILCSGFSEFMKRIQSIDQEMIFLIISGEETPQILSSISSVHNIHSVFIFNKEKTPYEDALTEYSNVIGTYRNLDDLCTSVKEQIDLVDKQTQTFSFFDQHQILTKDLSRQSAKFLWFQLFYRTLTSLPRNSEAKQQMIQACKEYYDGNTNEMKFIDEFENNYRSEDAIVWYWKRSFLYKLINKALRTHDIDLLYMFRFFIDDLTENLQREHEKLLSSKDKMLNVYRGVKFRTEEFDNLKENCTKLIFTNGYFSTSMSKEFELNTSLIRTTTIDVVSVLFHIQCHIEQIHENVLFANINQLSEQQDHQLVLFDCNTCFQIESIEKHAALYIIKMNLSNQGQQITKDYIELIQNETEETNLLIHFGRLFFDLGEYDKSQKYFQRLLKNSNDKDRAWIEFSIGQVYHVEGELNQAREYYDRAYEHMIKNKPTRMKGAAQVLQQIGSILYHQNKYDEALDFNLRALTIRQICHPSGDVDTVAILDKIGDVFLQQKKYDQAVDYYQRALKIREELHASNDVNTATSLDKIGSILQKQEKYDGAVHFYQRALKIRQKLYPNGHADIASILHSMGIVSKNQNKYGEAMNYLRGALKIMKTLYPAGHDLTARSLHGMGATKFAQAEFGLSMYYFEQSLKVLNNLNPSGHAGMGSCLGMIGCCYLKQKKPKEALQYYQQALSIYEKVLPHNDHPRQEIMNIIHRLSSVK</sequence>
<dbReference type="PROSITE" id="PS50293">
    <property type="entry name" value="TPR_REGION"/>
    <property type="match status" value="1"/>
</dbReference>
<feature type="repeat" description="TPR" evidence="8">
    <location>
        <begin position="529"/>
        <end position="562"/>
    </location>
</feature>
<keyword evidence="2 9" id="KW-0328">Glycosyltransferase</keyword>
<dbReference type="Proteomes" id="UP000663842">
    <property type="component" value="Unassembled WGS sequence"/>
</dbReference>
<dbReference type="SUPFAM" id="SSF56399">
    <property type="entry name" value="ADP-ribosylation"/>
    <property type="match status" value="1"/>
</dbReference>
<evidence type="ECO:0000256" key="4">
    <source>
        <dbReference type="ARBA" id="ARBA00022695"/>
    </source>
</evidence>
<dbReference type="Gene3D" id="3.90.176.10">
    <property type="entry name" value="Toxin ADP-ribosyltransferase, Chain A, domain 1"/>
    <property type="match status" value="1"/>
</dbReference>
<dbReference type="Pfam" id="PF13181">
    <property type="entry name" value="TPR_8"/>
    <property type="match status" value="1"/>
</dbReference>